<reference evidence="3" key="1">
    <citation type="submission" date="2016-11" db="EMBL/GenBank/DDBJ databases">
        <authorList>
            <person name="Varghese N."/>
            <person name="Submissions S."/>
        </authorList>
    </citation>
    <scope>NUCLEOTIDE SEQUENCE [LARGE SCALE GENOMIC DNA]</scope>
    <source>
        <strain evidence="3">YR203</strain>
    </source>
</reference>
<feature type="transmembrane region" description="Helical" evidence="1">
    <location>
        <begin position="110"/>
        <end position="131"/>
    </location>
</feature>
<name>A0A1M5DX48_9FLAO</name>
<keyword evidence="1" id="KW-1133">Transmembrane helix</keyword>
<proteinExistence type="predicted"/>
<sequence length="178" mass="20982">MNIKKAYNYFYYKIYKSIEYTSGQSDGRTIANFKTGLVIIFLEIIFFAALFIYYNIYISKDSSIVGTELQWITMVILLVLIDYFIFYNSSIKWKEIFIKFDQLPKKKNNLGSWIVFLTVISLIGNLIFSFYCLDRKAKKDQVGPYAPEIVAKKRRGDSLRKAQQVEKLKYIYGEENKK</sequence>
<organism evidence="2 3">
    <name type="scientific">Chryseobacterium vrystaatense</name>
    <dbReference type="NCBI Taxonomy" id="307480"/>
    <lineage>
        <taxon>Bacteria</taxon>
        <taxon>Pseudomonadati</taxon>
        <taxon>Bacteroidota</taxon>
        <taxon>Flavobacteriia</taxon>
        <taxon>Flavobacteriales</taxon>
        <taxon>Weeksellaceae</taxon>
        <taxon>Chryseobacterium group</taxon>
        <taxon>Chryseobacterium</taxon>
    </lineage>
</organism>
<gene>
    <name evidence="2" type="ORF">SAMN02787073_2745</name>
</gene>
<accession>A0A1M5DX48</accession>
<keyword evidence="1" id="KW-0472">Membrane</keyword>
<dbReference type="EMBL" id="FQVE01000003">
    <property type="protein sequence ID" value="SHF71598.1"/>
    <property type="molecule type" value="Genomic_DNA"/>
</dbReference>
<feature type="transmembrane region" description="Helical" evidence="1">
    <location>
        <begin position="69"/>
        <end position="89"/>
    </location>
</feature>
<dbReference type="RefSeq" id="WP_073174153.1">
    <property type="nucleotide sequence ID" value="NZ_FQVE01000003.1"/>
</dbReference>
<evidence type="ECO:0000256" key="1">
    <source>
        <dbReference type="SAM" id="Phobius"/>
    </source>
</evidence>
<dbReference type="Proteomes" id="UP000184108">
    <property type="component" value="Unassembled WGS sequence"/>
</dbReference>
<evidence type="ECO:0000313" key="3">
    <source>
        <dbReference type="Proteomes" id="UP000184108"/>
    </source>
</evidence>
<evidence type="ECO:0000313" key="2">
    <source>
        <dbReference type="EMBL" id="SHF71598.1"/>
    </source>
</evidence>
<keyword evidence="1" id="KW-0812">Transmembrane</keyword>
<feature type="transmembrane region" description="Helical" evidence="1">
    <location>
        <begin position="37"/>
        <end position="57"/>
    </location>
</feature>
<dbReference type="AlphaFoldDB" id="A0A1M5DX48"/>
<protein>
    <submittedName>
        <fullName evidence="2">Uncharacterized protein</fullName>
    </submittedName>
</protein>